<evidence type="ECO:0000256" key="3">
    <source>
        <dbReference type="ARBA" id="ARBA00022723"/>
    </source>
</evidence>
<name>A0A1I6I270_9GAMM</name>
<dbReference type="STRING" id="650891.SAMN05216203_1741"/>
<feature type="binding site" evidence="8">
    <location>
        <position position="78"/>
    </location>
    <ligand>
        <name>GTP</name>
        <dbReference type="ChEBI" id="CHEBI:37565"/>
    </ligand>
</feature>
<keyword evidence="11" id="KW-1185">Reference proteome</keyword>
<comment type="subcellular location">
    <subcellularLocation>
        <location evidence="8">Cytoplasm</location>
    </subcellularLocation>
</comment>
<comment type="catalytic activity">
    <reaction evidence="8">
        <text>Mo-molybdopterin + GTP + H(+) = Mo-molybdopterin guanine dinucleotide + diphosphate</text>
        <dbReference type="Rhea" id="RHEA:34243"/>
        <dbReference type="ChEBI" id="CHEBI:15378"/>
        <dbReference type="ChEBI" id="CHEBI:33019"/>
        <dbReference type="ChEBI" id="CHEBI:37565"/>
        <dbReference type="ChEBI" id="CHEBI:71302"/>
        <dbReference type="ChEBI" id="CHEBI:71310"/>
        <dbReference type="EC" id="2.7.7.77"/>
    </reaction>
</comment>
<dbReference type="CDD" id="cd02503">
    <property type="entry name" value="MobA"/>
    <property type="match status" value="1"/>
</dbReference>
<keyword evidence="5 8" id="KW-0460">Magnesium</keyword>
<keyword evidence="4 8" id="KW-0547">Nucleotide-binding</keyword>
<comment type="similarity">
    <text evidence="8">Belongs to the MobA family.</text>
</comment>
<dbReference type="GO" id="GO:0046872">
    <property type="term" value="F:metal ion binding"/>
    <property type="evidence" value="ECO:0007669"/>
    <property type="project" value="UniProtKB-KW"/>
</dbReference>
<protein>
    <recommendedName>
        <fullName evidence="8">Molybdenum cofactor guanylyltransferase</fullName>
        <shortName evidence="8">MoCo guanylyltransferase</shortName>
        <ecNumber evidence="8">2.7.7.77</ecNumber>
    </recommendedName>
    <alternativeName>
        <fullName evidence="8">GTP:molybdopterin guanylyltransferase</fullName>
    </alternativeName>
    <alternativeName>
        <fullName evidence="8">Mo-MPT guanylyltransferase</fullName>
    </alternativeName>
    <alternativeName>
        <fullName evidence="8">Molybdopterin guanylyltransferase</fullName>
    </alternativeName>
    <alternativeName>
        <fullName evidence="8">Molybdopterin-guanine dinucleotide synthase</fullName>
        <shortName evidence="8">MGD synthase</shortName>
    </alternativeName>
</protein>
<organism evidence="10 11">
    <name type="scientific">Marinobacter daqiaonensis</name>
    <dbReference type="NCBI Taxonomy" id="650891"/>
    <lineage>
        <taxon>Bacteria</taxon>
        <taxon>Pseudomonadati</taxon>
        <taxon>Pseudomonadota</taxon>
        <taxon>Gammaproteobacteria</taxon>
        <taxon>Pseudomonadales</taxon>
        <taxon>Marinobacteraceae</taxon>
        <taxon>Marinobacter</taxon>
    </lineage>
</organism>
<evidence type="ECO:0000256" key="1">
    <source>
        <dbReference type="ARBA" id="ARBA00022490"/>
    </source>
</evidence>
<comment type="domain">
    <text evidence="8">The N-terminal domain determines nucleotide recognition and specific binding, while the C-terminal domain determines the specific binding to the target protein.</text>
</comment>
<dbReference type="PANTHER" id="PTHR19136">
    <property type="entry name" value="MOLYBDENUM COFACTOR GUANYLYLTRANSFERASE"/>
    <property type="match status" value="1"/>
</dbReference>
<comment type="subunit">
    <text evidence="8">Monomer.</text>
</comment>
<dbReference type="PANTHER" id="PTHR19136:SF81">
    <property type="entry name" value="MOLYBDENUM COFACTOR GUANYLYLTRANSFERASE"/>
    <property type="match status" value="1"/>
</dbReference>
<dbReference type="Pfam" id="PF12804">
    <property type="entry name" value="NTP_transf_3"/>
    <property type="match status" value="1"/>
</dbReference>
<evidence type="ECO:0000259" key="9">
    <source>
        <dbReference type="Pfam" id="PF12804"/>
    </source>
</evidence>
<dbReference type="GO" id="GO:0005525">
    <property type="term" value="F:GTP binding"/>
    <property type="evidence" value="ECO:0007669"/>
    <property type="project" value="UniProtKB-UniRule"/>
</dbReference>
<feature type="binding site" evidence="8">
    <location>
        <begin position="19"/>
        <end position="21"/>
    </location>
    <ligand>
        <name>GTP</name>
        <dbReference type="ChEBI" id="CHEBI:37565"/>
    </ligand>
</feature>
<evidence type="ECO:0000256" key="2">
    <source>
        <dbReference type="ARBA" id="ARBA00022679"/>
    </source>
</evidence>
<dbReference type="Proteomes" id="UP000198644">
    <property type="component" value="Unassembled WGS sequence"/>
</dbReference>
<feature type="domain" description="MobA-like NTP transferase" evidence="9">
    <location>
        <begin position="16"/>
        <end position="172"/>
    </location>
</feature>
<comment type="function">
    <text evidence="8">Transfers a GMP moiety from GTP to Mo-molybdopterin (Mo-MPT) cofactor (Moco or molybdenum cofactor) to form Mo-molybdopterin guanine dinucleotide (Mo-MGD) cofactor.</text>
</comment>
<accession>A0A1I6I270</accession>
<keyword evidence="6 8" id="KW-0342">GTP-binding</keyword>
<keyword evidence="2 8" id="KW-0808">Transferase</keyword>
<keyword evidence="1 8" id="KW-0963">Cytoplasm</keyword>
<feature type="binding site" evidence="8">
    <location>
        <position position="112"/>
    </location>
    <ligand>
        <name>GTP</name>
        <dbReference type="ChEBI" id="CHEBI:37565"/>
    </ligand>
</feature>
<dbReference type="HAMAP" id="MF_00316">
    <property type="entry name" value="MobA"/>
    <property type="match status" value="1"/>
</dbReference>
<dbReference type="AlphaFoldDB" id="A0A1I6I270"/>
<dbReference type="GO" id="GO:0061603">
    <property type="term" value="F:molybdenum cofactor guanylyltransferase activity"/>
    <property type="evidence" value="ECO:0007669"/>
    <property type="project" value="UniProtKB-EC"/>
</dbReference>
<evidence type="ECO:0000256" key="7">
    <source>
        <dbReference type="ARBA" id="ARBA00023150"/>
    </source>
</evidence>
<keyword evidence="3 8" id="KW-0479">Metal-binding</keyword>
<keyword evidence="10" id="KW-0548">Nucleotidyltransferase</keyword>
<evidence type="ECO:0000256" key="5">
    <source>
        <dbReference type="ARBA" id="ARBA00022842"/>
    </source>
</evidence>
<dbReference type="SUPFAM" id="SSF53448">
    <property type="entry name" value="Nucleotide-diphospho-sugar transferases"/>
    <property type="match status" value="1"/>
</dbReference>
<comment type="caution">
    <text evidence="8">Lacks conserved residue(s) required for the propagation of feature annotation.</text>
</comment>
<dbReference type="EMBL" id="FOYW01000001">
    <property type="protein sequence ID" value="SFR60801.1"/>
    <property type="molecule type" value="Genomic_DNA"/>
</dbReference>
<dbReference type="GO" id="GO:0006777">
    <property type="term" value="P:Mo-molybdopterin cofactor biosynthetic process"/>
    <property type="evidence" value="ECO:0007669"/>
    <property type="project" value="UniProtKB-KW"/>
</dbReference>
<dbReference type="InterPro" id="IPR029044">
    <property type="entry name" value="Nucleotide-diphossugar_trans"/>
</dbReference>
<evidence type="ECO:0000313" key="10">
    <source>
        <dbReference type="EMBL" id="SFR60801.1"/>
    </source>
</evidence>
<dbReference type="InterPro" id="IPR013482">
    <property type="entry name" value="Molybde_CF_guanTrfase"/>
</dbReference>
<dbReference type="Gene3D" id="3.90.550.10">
    <property type="entry name" value="Spore Coat Polysaccharide Biosynthesis Protein SpsA, Chain A"/>
    <property type="match status" value="1"/>
</dbReference>
<feature type="binding site" evidence="8">
    <location>
        <position position="32"/>
    </location>
    <ligand>
        <name>GTP</name>
        <dbReference type="ChEBI" id="CHEBI:37565"/>
    </ligand>
</feature>
<sequence length="202" mass="21531">MPEMMADETDKQTIAGLILAGGEGRRMGGADKGLVEWQGRPLVAWVLDAMTPVVSPVWISANRSHDRYRGYSSRLVSDAAELRWQGPMAGLLAGLQAAASEGFDAVLVSPCDTPGVTPELFRALYRAYQAAPGVPVIVSSGGRQHPLHGVYPVSLATMVARRLKAGDRRVMAFAGAAGARSVSIEPESLLDNINRLEDGKAY</sequence>
<proteinExistence type="inferred from homology"/>
<comment type="cofactor">
    <cofactor evidence="8">
        <name>Mg(2+)</name>
        <dbReference type="ChEBI" id="CHEBI:18420"/>
    </cofactor>
</comment>
<keyword evidence="7 8" id="KW-0501">Molybdenum cofactor biosynthesis</keyword>
<evidence type="ECO:0000313" key="11">
    <source>
        <dbReference type="Proteomes" id="UP000198644"/>
    </source>
</evidence>
<evidence type="ECO:0000256" key="4">
    <source>
        <dbReference type="ARBA" id="ARBA00022741"/>
    </source>
</evidence>
<evidence type="ECO:0000256" key="6">
    <source>
        <dbReference type="ARBA" id="ARBA00023134"/>
    </source>
</evidence>
<dbReference type="EC" id="2.7.7.77" evidence="8"/>
<evidence type="ECO:0000256" key="8">
    <source>
        <dbReference type="HAMAP-Rule" id="MF_00316"/>
    </source>
</evidence>
<dbReference type="InterPro" id="IPR025877">
    <property type="entry name" value="MobA-like_NTP_Trfase"/>
</dbReference>
<reference evidence="10 11" key="1">
    <citation type="submission" date="2016-10" db="EMBL/GenBank/DDBJ databases">
        <authorList>
            <person name="de Groot N.N."/>
        </authorList>
    </citation>
    <scope>NUCLEOTIDE SEQUENCE [LARGE SCALE GENOMIC DNA]</scope>
    <source>
        <strain evidence="10 11">CGMCC 1.9167</strain>
    </source>
</reference>
<feature type="binding site" evidence="8">
    <location>
        <position position="112"/>
    </location>
    <ligand>
        <name>Mg(2+)</name>
        <dbReference type="ChEBI" id="CHEBI:18420"/>
    </ligand>
</feature>
<dbReference type="GO" id="GO:0005737">
    <property type="term" value="C:cytoplasm"/>
    <property type="evidence" value="ECO:0007669"/>
    <property type="project" value="UniProtKB-SubCell"/>
</dbReference>
<dbReference type="NCBIfam" id="TIGR02665">
    <property type="entry name" value="molyb_mobA"/>
    <property type="match status" value="1"/>
</dbReference>
<dbReference type="RefSeq" id="WP_227662847.1">
    <property type="nucleotide sequence ID" value="NZ_FOYW01000001.1"/>
</dbReference>
<gene>
    <name evidence="8" type="primary">mobA</name>
    <name evidence="10" type="ORF">SAMN05216203_1741</name>
</gene>